<evidence type="ECO:0000313" key="2">
    <source>
        <dbReference type="Proteomes" id="UP000054928"/>
    </source>
</evidence>
<proteinExistence type="predicted"/>
<dbReference type="RefSeq" id="XP_024580480.1">
    <property type="nucleotide sequence ID" value="XM_024730177.1"/>
</dbReference>
<reference evidence="2" key="1">
    <citation type="submission" date="2014-09" db="EMBL/GenBank/DDBJ databases">
        <authorList>
            <person name="Sharma Rahul"/>
            <person name="Thines Marco"/>
        </authorList>
    </citation>
    <scope>NUCLEOTIDE SEQUENCE [LARGE SCALE GENOMIC DNA]</scope>
</reference>
<dbReference type="GeneID" id="36409431"/>
<organism evidence="1 2">
    <name type="scientific">Plasmopara halstedii</name>
    <name type="common">Downy mildew of sunflower</name>
    <dbReference type="NCBI Taxonomy" id="4781"/>
    <lineage>
        <taxon>Eukaryota</taxon>
        <taxon>Sar</taxon>
        <taxon>Stramenopiles</taxon>
        <taxon>Oomycota</taxon>
        <taxon>Peronosporomycetes</taxon>
        <taxon>Peronosporales</taxon>
        <taxon>Peronosporaceae</taxon>
        <taxon>Plasmopara</taxon>
    </lineage>
</organism>
<dbReference type="EMBL" id="CCYD01000810">
    <property type="protein sequence ID" value="CEG44111.1"/>
    <property type="molecule type" value="Genomic_DNA"/>
</dbReference>
<dbReference type="OrthoDB" id="164026at2759"/>
<accession>A0A0P1ATY4</accession>
<protein>
    <submittedName>
        <fullName evidence="1">Uncharacterized protein</fullName>
    </submittedName>
</protein>
<name>A0A0P1ATY4_PLAHL</name>
<keyword evidence="2" id="KW-1185">Reference proteome</keyword>
<dbReference type="Proteomes" id="UP000054928">
    <property type="component" value="Unassembled WGS sequence"/>
</dbReference>
<sequence>MTSATNFAALRAVVTMPEFISGLDALSLSHEIGLPGNARRGLFSRLKPRSICSILCMSWRTYFGHPIGNPIIREKNERKQALENLHLKVNELQLLQAQNLSAVDLKRLATAKVQLKERLAEQNYYASKHKFTSDFENVPARISPFANE</sequence>
<dbReference type="AlphaFoldDB" id="A0A0P1ATY4"/>
<evidence type="ECO:0000313" key="1">
    <source>
        <dbReference type="EMBL" id="CEG44111.1"/>
    </source>
</evidence>